<evidence type="ECO:0000256" key="2">
    <source>
        <dbReference type="SAM" id="Phobius"/>
    </source>
</evidence>
<dbReference type="RefSeq" id="XP_022460528.1">
    <property type="nucleotide sequence ID" value="XM_022601265.1"/>
</dbReference>
<dbReference type="EMBL" id="HG793129">
    <property type="protein sequence ID" value="CDK28538.1"/>
    <property type="molecule type" value="Genomic_DNA"/>
</dbReference>
<dbReference type="Proteomes" id="UP000019384">
    <property type="component" value="Unassembled WGS sequence"/>
</dbReference>
<proteinExistence type="predicted"/>
<keyword evidence="2" id="KW-0472">Membrane</keyword>
<gene>
    <name evidence="3" type="ORF">KUCA_T00004521001</name>
</gene>
<keyword evidence="4" id="KW-1185">Reference proteome</keyword>
<accession>W6MQF5</accession>
<feature type="transmembrane region" description="Helical" evidence="2">
    <location>
        <begin position="134"/>
        <end position="155"/>
    </location>
</feature>
<name>W6MQF5_9ASCO</name>
<evidence type="ECO:0000256" key="1">
    <source>
        <dbReference type="SAM" id="MobiDB-lite"/>
    </source>
</evidence>
<evidence type="ECO:0000313" key="3">
    <source>
        <dbReference type="EMBL" id="CDK28538.1"/>
    </source>
</evidence>
<feature type="transmembrane region" description="Helical" evidence="2">
    <location>
        <begin position="98"/>
        <end position="122"/>
    </location>
</feature>
<dbReference type="HOGENOM" id="CLU_1360598_0_0_1"/>
<sequence length="201" mass="22281">MLLHNFINPCCIAALFIAVVGAIEICNGDECYTAMLRVSDIKSISQTYLANGDSDPPIHDMASIPVYIFTLDNGAHLVTLNSTDELVKSGVIGKRRSFLEYLLFGFVIYVLVYAVLLTIALTTNDRDVKQASDFLALWGVAVGDCFHVLWTTVAYGNRHHVSLFADSEKRNAAIRDYEKRRTPESASRADSHSKTDEKFGV</sequence>
<keyword evidence="2" id="KW-0812">Transmembrane</keyword>
<organism evidence="3 4">
    <name type="scientific">Kuraishia capsulata CBS 1993</name>
    <dbReference type="NCBI Taxonomy" id="1382522"/>
    <lineage>
        <taxon>Eukaryota</taxon>
        <taxon>Fungi</taxon>
        <taxon>Dikarya</taxon>
        <taxon>Ascomycota</taxon>
        <taxon>Saccharomycotina</taxon>
        <taxon>Pichiomycetes</taxon>
        <taxon>Pichiales</taxon>
        <taxon>Pichiaceae</taxon>
        <taxon>Kuraishia</taxon>
    </lineage>
</organism>
<dbReference type="GeneID" id="34521916"/>
<protein>
    <submittedName>
        <fullName evidence="3">Uncharacterized protein</fullName>
    </submittedName>
</protein>
<feature type="region of interest" description="Disordered" evidence="1">
    <location>
        <begin position="176"/>
        <end position="201"/>
    </location>
</feature>
<evidence type="ECO:0000313" key="4">
    <source>
        <dbReference type="Proteomes" id="UP000019384"/>
    </source>
</evidence>
<reference evidence="3" key="2">
    <citation type="submission" date="2014-02" db="EMBL/GenBank/DDBJ databases">
        <title>Complete DNA sequence of /Kuraishia capsulata/ illustrates novel genomic features among budding yeasts (/Saccharomycotina/).</title>
        <authorList>
            <person name="Morales L."/>
            <person name="Noel B."/>
            <person name="Porcel B."/>
            <person name="Marcet-Houben M."/>
            <person name="Hullo M-F."/>
            <person name="Sacerdot C."/>
            <person name="Tekaia F."/>
            <person name="Leh-Louis V."/>
            <person name="Despons L."/>
            <person name="Khanna V."/>
            <person name="Aury J-M."/>
            <person name="Barbe V."/>
            <person name="Couloux A."/>
            <person name="Labadie K."/>
            <person name="Pelletier E."/>
            <person name="Souciet J-L."/>
            <person name="Boekhout T."/>
            <person name="Gabaldon T."/>
            <person name="Wincker P."/>
            <person name="Dujon B."/>
        </authorList>
    </citation>
    <scope>NUCLEOTIDE SEQUENCE</scope>
    <source>
        <strain evidence="3">CBS 1993</strain>
    </source>
</reference>
<reference evidence="3" key="1">
    <citation type="submission" date="2013-12" db="EMBL/GenBank/DDBJ databases">
        <authorList>
            <person name="Genoscope - CEA"/>
        </authorList>
    </citation>
    <scope>NUCLEOTIDE SEQUENCE</scope>
    <source>
        <strain evidence="3">CBS 1993</strain>
    </source>
</reference>
<feature type="transmembrane region" description="Helical" evidence="2">
    <location>
        <begin position="6"/>
        <end position="27"/>
    </location>
</feature>
<keyword evidence="2" id="KW-1133">Transmembrane helix</keyword>
<dbReference type="AlphaFoldDB" id="W6MQF5"/>